<evidence type="ECO:0000313" key="7">
    <source>
        <dbReference type="EMBL" id="GAA0162967.1"/>
    </source>
</evidence>
<name>A0AAV3QFX2_LITER</name>
<sequence>MDLDSLDNNWDLIDINGFLNDVPIDPLWDNHHLSQSICEEIDASRVGGNIVAKATGASLRRKESAENQCPQKRARGDSCGSLGAKACRERRRREKLNESFSELCTVLEPGRPSRTDKLVILGDAIRVLKELKSESQEYKETNEKLLEEIKTLKEDKKDLREEKMRLKADKERIEQQLKAMTAPTSLMPPPTAYHGEARKMGVFPGYGFVPMWQYLPPPVSDTSRDHELRPPAA</sequence>
<keyword evidence="4" id="KW-0539">Nucleus</keyword>
<dbReference type="Pfam" id="PF00010">
    <property type="entry name" value="HLH"/>
    <property type="match status" value="1"/>
</dbReference>
<evidence type="ECO:0000313" key="8">
    <source>
        <dbReference type="Proteomes" id="UP001454036"/>
    </source>
</evidence>
<evidence type="ECO:0000256" key="3">
    <source>
        <dbReference type="ARBA" id="ARBA00023163"/>
    </source>
</evidence>
<feature type="coiled-coil region" evidence="5">
    <location>
        <begin position="121"/>
        <end position="179"/>
    </location>
</feature>
<organism evidence="7 8">
    <name type="scientific">Lithospermum erythrorhizon</name>
    <name type="common">Purple gromwell</name>
    <name type="synonym">Lithospermum officinale var. erythrorhizon</name>
    <dbReference type="NCBI Taxonomy" id="34254"/>
    <lineage>
        <taxon>Eukaryota</taxon>
        <taxon>Viridiplantae</taxon>
        <taxon>Streptophyta</taxon>
        <taxon>Embryophyta</taxon>
        <taxon>Tracheophyta</taxon>
        <taxon>Spermatophyta</taxon>
        <taxon>Magnoliopsida</taxon>
        <taxon>eudicotyledons</taxon>
        <taxon>Gunneridae</taxon>
        <taxon>Pentapetalae</taxon>
        <taxon>asterids</taxon>
        <taxon>lamiids</taxon>
        <taxon>Boraginales</taxon>
        <taxon>Boraginaceae</taxon>
        <taxon>Boraginoideae</taxon>
        <taxon>Lithospermeae</taxon>
        <taxon>Lithospermum</taxon>
    </lineage>
</organism>
<dbReference type="GO" id="GO:0046983">
    <property type="term" value="F:protein dimerization activity"/>
    <property type="evidence" value="ECO:0007669"/>
    <property type="project" value="InterPro"/>
</dbReference>
<dbReference type="Gene3D" id="4.10.280.10">
    <property type="entry name" value="Helix-loop-helix DNA-binding domain"/>
    <property type="match status" value="1"/>
</dbReference>
<dbReference type="PANTHER" id="PTHR46133:SF9">
    <property type="entry name" value="TRANSCRIPTION FACTOR BHLH104"/>
    <property type="match status" value="1"/>
</dbReference>
<evidence type="ECO:0000256" key="1">
    <source>
        <dbReference type="ARBA" id="ARBA00004123"/>
    </source>
</evidence>
<evidence type="ECO:0000256" key="5">
    <source>
        <dbReference type="SAM" id="Coils"/>
    </source>
</evidence>
<dbReference type="GO" id="GO:0005634">
    <property type="term" value="C:nucleus"/>
    <property type="evidence" value="ECO:0007669"/>
    <property type="project" value="UniProtKB-SubCell"/>
</dbReference>
<proteinExistence type="predicted"/>
<evidence type="ECO:0000259" key="6">
    <source>
        <dbReference type="PROSITE" id="PS50888"/>
    </source>
</evidence>
<keyword evidence="3" id="KW-0804">Transcription</keyword>
<dbReference type="AlphaFoldDB" id="A0AAV3QFX2"/>
<accession>A0AAV3QFX2</accession>
<comment type="subcellular location">
    <subcellularLocation>
        <location evidence="1">Nucleus</location>
    </subcellularLocation>
</comment>
<evidence type="ECO:0000256" key="4">
    <source>
        <dbReference type="ARBA" id="ARBA00023242"/>
    </source>
</evidence>
<dbReference type="PANTHER" id="PTHR46133">
    <property type="entry name" value="BHLH TRANSCRIPTION FACTOR"/>
    <property type="match status" value="1"/>
</dbReference>
<dbReference type="GO" id="GO:0006879">
    <property type="term" value="P:intracellular iron ion homeostasis"/>
    <property type="evidence" value="ECO:0007669"/>
    <property type="project" value="InterPro"/>
</dbReference>
<dbReference type="Proteomes" id="UP001454036">
    <property type="component" value="Unassembled WGS sequence"/>
</dbReference>
<dbReference type="InterPro" id="IPR044818">
    <property type="entry name" value="ILR3-like"/>
</dbReference>
<protein>
    <submittedName>
        <fullName evidence="7">Basic helix-loop-helix transcription factor</fullName>
    </submittedName>
</protein>
<comment type="caution">
    <text evidence="7">The sequence shown here is derived from an EMBL/GenBank/DDBJ whole genome shotgun (WGS) entry which is preliminary data.</text>
</comment>
<dbReference type="InterPro" id="IPR036638">
    <property type="entry name" value="HLH_DNA-bd_sf"/>
</dbReference>
<keyword evidence="8" id="KW-1185">Reference proteome</keyword>
<dbReference type="GO" id="GO:0003700">
    <property type="term" value="F:DNA-binding transcription factor activity"/>
    <property type="evidence" value="ECO:0007669"/>
    <property type="project" value="InterPro"/>
</dbReference>
<dbReference type="EMBL" id="BAABME010004615">
    <property type="protein sequence ID" value="GAA0162967.1"/>
    <property type="molecule type" value="Genomic_DNA"/>
</dbReference>
<evidence type="ECO:0000256" key="2">
    <source>
        <dbReference type="ARBA" id="ARBA00023015"/>
    </source>
</evidence>
<gene>
    <name evidence="7" type="ORF">LIER_18949</name>
</gene>
<reference evidence="7 8" key="1">
    <citation type="submission" date="2024-01" db="EMBL/GenBank/DDBJ databases">
        <title>The complete chloroplast genome sequence of Lithospermum erythrorhizon: insights into the phylogenetic relationship among Boraginaceae species and the maternal lineages of purple gromwells.</title>
        <authorList>
            <person name="Okada T."/>
            <person name="Watanabe K."/>
        </authorList>
    </citation>
    <scope>NUCLEOTIDE SEQUENCE [LARGE SCALE GENOMIC DNA]</scope>
</reference>
<dbReference type="PROSITE" id="PS50888">
    <property type="entry name" value="BHLH"/>
    <property type="match status" value="1"/>
</dbReference>
<dbReference type="CDD" id="cd11446">
    <property type="entry name" value="bHLH_AtILR3_like"/>
    <property type="match status" value="1"/>
</dbReference>
<dbReference type="SMART" id="SM00353">
    <property type="entry name" value="HLH"/>
    <property type="match status" value="1"/>
</dbReference>
<dbReference type="InterPro" id="IPR011598">
    <property type="entry name" value="bHLH_dom"/>
</dbReference>
<feature type="domain" description="BHLH" evidence="6">
    <location>
        <begin position="80"/>
        <end position="131"/>
    </location>
</feature>
<keyword evidence="5" id="KW-0175">Coiled coil</keyword>
<dbReference type="SUPFAM" id="SSF47459">
    <property type="entry name" value="HLH, helix-loop-helix DNA-binding domain"/>
    <property type="match status" value="1"/>
</dbReference>
<keyword evidence="2" id="KW-0805">Transcription regulation</keyword>